<proteinExistence type="evidence at transcript level"/>
<dbReference type="PROSITE" id="PS50092">
    <property type="entry name" value="TSP1"/>
    <property type="match status" value="2"/>
</dbReference>
<evidence type="ECO:0000259" key="11">
    <source>
        <dbReference type="PROSITE" id="PS51670"/>
    </source>
</evidence>
<feature type="disulfide bond" evidence="7">
    <location>
        <begin position="241"/>
        <end position="263"/>
    </location>
</feature>
<dbReference type="GO" id="GO:0006508">
    <property type="term" value="P:proteolysis"/>
    <property type="evidence" value="ECO:0007669"/>
    <property type="project" value="UniProtKB-KW"/>
</dbReference>
<evidence type="ECO:0000259" key="12">
    <source>
        <dbReference type="PROSITE" id="PS51864"/>
    </source>
</evidence>
<evidence type="ECO:0000256" key="7">
    <source>
        <dbReference type="PROSITE-ProRule" id="PRU01211"/>
    </source>
</evidence>
<keyword evidence="8" id="KW-0732">Signal</keyword>
<dbReference type="InterPro" id="IPR024079">
    <property type="entry name" value="MetalloPept_cat_dom_sf"/>
</dbReference>
<reference evidence="13" key="2">
    <citation type="submission" date="2020-07" db="EMBL/GenBank/DDBJ databases">
        <authorList>
            <person name="Klompen A.L."/>
            <person name="Macrander J."/>
            <person name="Reitzel A.M."/>
            <person name="Stampar S.N."/>
        </authorList>
    </citation>
    <scope>NUCLEOTIDE SEQUENCE</scope>
</reference>
<dbReference type="SUPFAM" id="SSF55486">
    <property type="entry name" value="Metalloproteases ('zincins'), catalytic domain"/>
    <property type="match status" value="1"/>
</dbReference>
<dbReference type="SMART" id="SM00254">
    <property type="entry name" value="ShKT"/>
    <property type="match status" value="3"/>
</dbReference>
<dbReference type="PANTHER" id="PTHR10127:SF850">
    <property type="entry name" value="METALLOENDOPEPTIDASE"/>
    <property type="match status" value="1"/>
</dbReference>
<dbReference type="Gene3D" id="2.60.120.200">
    <property type="match status" value="1"/>
</dbReference>
<sequence length="779" mass="88611">MSRTSCCILLLIFSLKTLASPVFNANEPETAAEIFAPEFDTDSFSNQVEEAINELDAYELKKRLANLQDEDHSYQDTEEFQQILRQYLDEHKQQEGNTFDRILAVNRAHGIARELHASRKKDHVGQPQAGNVEDELIQINYKENDLGLYQGDVKLDPDEEELVEEGYHLRRKKRNAVGSKKRLWMERIVRFYIDSSAAYASKVIREAANTYNSKTCVKWVEISPRQAARVNHVVFKKDAGCWSRIGRLYWKKEAQTISVGDGCDHVGTMLHEMMHAIGFWHEQARSDRDDYVSIQWENIIPGKADQFDKLSAAEVDVLGLQYDYKSLMHYSKTSFTANGKETVASILKPDEKTFGSEMFTQLDLQKINVLYHCSTGVNAGWSPWGGWSSCEPKSCKRTRERICLSPEYRQERDCPGAKNYYGVERITEKCPTKCPYAVPGMWNKWSSWTDCSVSCGEGTRKRERKCDEPAPKNNGEDCKGSSIEKGTCYKGRCSKGAYDNEFETGWKGWNSVSSYKYVNWQLKSGPTKFWGTGPGADHTTGKGWYALMETSWGQKGQKAQLWTSTHPPTKYSCLTFWYHMYGKNIGRLWVYVEPVGKAKWIKWQKAGDQGDRWINAAVTIEMPDYYYKIMFEGQIGDKFNAGMADIGIDDVYLDPGKCPELCEDSSNQPCEKWAKGGECHKNAAFMKKSCCKSCKKYKDVPVEEKSTTCKDKSTSCSSWAKKGECEKNPTYMLGSCCASCKGLSCVDESVECQRWAQQGECSKNPEYMGASCRLSCKKC</sequence>
<dbReference type="Pfam" id="PF01549">
    <property type="entry name" value="ShK"/>
    <property type="match status" value="3"/>
</dbReference>
<dbReference type="SMART" id="SM00137">
    <property type="entry name" value="MAM"/>
    <property type="match status" value="1"/>
</dbReference>
<evidence type="ECO:0000256" key="1">
    <source>
        <dbReference type="ARBA" id="ARBA00002657"/>
    </source>
</evidence>
<dbReference type="Gene3D" id="2.20.100.10">
    <property type="entry name" value="Thrombospondin type-1 (TSP1) repeat"/>
    <property type="match status" value="2"/>
</dbReference>
<dbReference type="SUPFAM" id="SSF82895">
    <property type="entry name" value="TSP-1 type 1 repeat"/>
    <property type="match status" value="1"/>
</dbReference>
<feature type="active site" evidence="7">
    <location>
        <position position="272"/>
    </location>
</feature>
<feature type="domain" description="MAM" evidence="10">
    <location>
        <begin position="498"/>
        <end position="660"/>
    </location>
</feature>
<dbReference type="CDD" id="cd06263">
    <property type="entry name" value="MAM"/>
    <property type="match status" value="1"/>
</dbReference>
<dbReference type="GO" id="GO:0016020">
    <property type="term" value="C:membrane"/>
    <property type="evidence" value="ECO:0007669"/>
    <property type="project" value="InterPro"/>
</dbReference>
<dbReference type="SUPFAM" id="SSF49899">
    <property type="entry name" value="Concanavalin A-like lectins/glucanases"/>
    <property type="match status" value="1"/>
</dbReference>
<evidence type="ECO:0000256" key="8">
    <source>
        <dbReference type="RuleBase" id="RU361183"/>
    </source>
</evidence>
<organism evidence="13">
    <name type="scientific">Pachycerianthus borealis</name>
    <dbReference type="NCBI Taxonomy" id="2736680"/>
    <lineage>
        <taxon>Eukaryota</taxon>
        <taxon>Metazoa</taxon>
        <taxon>Cnidaria</taxon>
        <taxon>Anthozoa</taxon>
        <taxon>Ceriantharia</taxon>
        <taxon>Spirularia</taxon>
        <taxon>Cerianthidae</taxon>
        <taxon>Pachycerianthus</taxon>
    </lineage>
</organism>
<comment type="caution">
    <text evidence="6">Lacks conserved residue(s) required for the propagation of feature annotation.</text>
</comment>
<evidence type="ECO:0000256" key="5">
    <source>
        <dbReference type="ARBA" id="ARBA00023180"/>
    </source>
</evidence>
<feature type="binding site" evidence="7">
    <location>
        <position position="275"/>
    </location>
    <ligand>
        <name>Zn(2+)</name>
        <dbReference type="ChEBI" id="CHEBI:29105"/>
        <note>catalytic</note>
    </ligand>
</feature>
<accession>A0A7G7WYQ3</accession>
<dbReference type="InterPro" id="IPR001506">
    <property type="entry name" value="Peptidase_M12A"/>
</dbReference>
<evidence type="ECO:0000259" key="10">
    <source>
        <dbReference type="PROSITE" id="PS50060"/>
    </source>
</evidence>
<name>A0A7G7WYQ3_9CNID</name>
<dbReference type="GO" id="GO:0004222">
    <property type="term" value="F:metalloendopeptidase activity"/>
    <property type="evidence" value="ECO:0007669"/>
    <property type="project" value="UniProtKB-UniRule"/>
</dbReference>
<comment type="cofactor">
    <cofactor evidence="7 8">
        <name>Zn(2+)</name>
        <dbReference type="ChEBI" id="CHEBI:29105"/>
    </cofactor>
    <text evidence="7 8">Binds 1 zinc ion per subunit.</text>
</comment>
<evidence type="ECO:0000256" key="9">
    <source>
        <dbReference type="SAM" id="Coils"/>
    </source>
</evidence>
<keyword evidence="4 7" id="KW-1015">Disulfide bond</keyword>
<dbReference type="GO" id="GO:0008270">
    <property type="term" value="F:zinc ion binding"/>
    <property type="evidence" value="ECO:0007669"/>
    <property type="project" value="UniProtKB-UniRule"/>
</dbReference>
<keyword evidence="7 8" id="KW-0862">Zinc</keyword>
<protein>
    <recommendedName>
        <fullName evidence="8">Metalloendopeptidase</fullName>
        <ecNumber evidence="8">3.4.24.-</ecNumber>
    </recommendedName>
</protein>
<dbReference type="InterPro" id="IPR034035">
    <property type="entry name" value="Astacin-like_dom"/>
</dbReference>
<feature type="domain" description="ShKT" evidence="11">
    <location>
        <begin position="709"/>
        <end position="745"/>
    </location>
</feature>
<keyword evidence="3 7" id="KW-0378">Hydrolase</keyword>
<feature type="domain" description="ShKT" evidence="11">
    <location>
        <begin position="746"/>
        <end position="779"/>
    </location>
</feature>
<dbReference type="InterPro" id="IPR036383">
    <property type="entry name" value="TSP1_rpt_sf"/>
</dbReference>
<keyword evidence="7 8" id="KW-0479">Metal-binding</keyword>
<dbReference type="InterPro" id="IPR000884">
    <property type="entry name" value="TSP1_rpt"/>
</dbReference>
<comment type="function">
    <text evidence="1">Metalloprotease.</text>
</comment>
<dbReference type="PANTHER" id="PTHR10127">
    <property type="entry name" value="DISCOIDIN, CUB, EGF, LAMININ , AND ZINC METALLOPROTEASE DOMAIN CONTAINING"/>
    <property type="match status" value="1"/>
</dbReference>
<evidence type="ECO:0000313" key="13">
    <source>
        <dbReference type="EMBL" id="QNH72392.1"/>
    </source>
</evidence>
<evidence type="ECO:0000256" key="3">
    <source>
        <dbReference type="ARBA" id="ARBA00022801"/>
    </source>
</evidence>
<keyword evidence="5" id="KW-0325">Glycoprotein</keyword>
<evidence type="ECO:0000256" key="2">
    <source>
        <dbReference type="ARBA" id="ARBA00022670"/>
    </source>
</evidence>
<feature type="domain" description="Peptidase M12A" evidence="12">
    <location>
        <begin position="175"/>
        <end position="374"/>
    </location>
</feature>
<feature type="signal peptide" evidence="8">
    <location>
        <begin position="1"/>
        <end position="19"/>
    </location>
</feature>
<feature type="binding site" evidence="7">
    <location>
        <position position="271"/>
    </location>
    <ligand>
        <name>Zn(2+)</name>
        <dbReference type="ChEBI" id="CHEBI:29105"/>
        <note>catalytic</note>
    </ligand>
</feature>
<dbReference type="CDD" id="cd04280">
    <property type="entry name" value="ZnMc_astacin_like"/>
    <property type="match status" value="1"/>
</dbReference>
<reference evidence="13" key="1">
    <citation type="journal article" date="2020" name="Mar. Drugs">
        <title>Transcriptomic Analysis of Four Cerianthid (Cnidaria, Ceriantharia) Venoms.</title>
        <authorList>
            <person name="Klompen A.M.L."/>
            <person name="Macrander J."/>
            <person name="Reitzel A.M."/>
            <person name="Stampar S.N."/>
        </authorList>
    </citation>
    <scope>NUCLEOTIDE SEQUENCE</scope>
</reference>
<dbReference type="SMART" id="SM00235">
    <property type="entry name" value="ZnMc"/>
    <property type="match status" value="1"/>
</dbReference>
<dbReference type="EC" id="3.4.24.-" evidence="8"/>
<dbReference type="PROSITE" id="PS51670">
    <property type="entry name" value="SHKT"/>
    <property type="match status" value="2"/>
</dbReference>
<evidence type="ECO:0000256" key="4">
    <source>
        <dbReference type="ARBA" id="ARBA00023157"/>
    </source>
</evidence>
<dbReference type="Pfam" id="PF00629">
    <property type="entry name" value="MAM"/>
    <property type="match status" value="1"/>
</dbReference>
<feature type="chain" id="PRO_5029037155" description="Metalloendopeptidase" evidence="8">
    <location>
        <begin position="20"/>
        <end position="779"/>
    </location>
</feature>
<keyword evidence="7 8" id="KW-0482">Metalloprotease</keyword>
<feature type="binding site" evidence="7">
    <location>
        <position position="281"/>
    </location>
    <ligand>
        <name>Zn(2+)</name>
        <dbReference type="ChEBI" id="CHEBI:29105"/>
        <note>catalytic</note>
    </ligand>
</feature>
<dbReference type="InterPro" id="IPR006026">
    <property type="entry name" value="Peptidase_Metallo"/>
</dbReference>
<dbReference type="PROSITE" id="PS51864">
    <property type="entry name" value="ASTACIN"/>
    <property type="match status" value="1"/>
</dbReference>
<dbReference type="PROSITE" id="PS50060">
    <property type="entry name" value="MAM_2"/>
    <property type="match status" value="1"/>
</dbReference>
<dbReference type="PRINTS" id="PR00480">
    <property type="entry name" value="ASTACIN"/>
</dbReference>
<dbReference type="AlphaFoldDB" id="A0A7G7WYQ3"/>
<dbReference type="Pfam" id="PF00090">
    <property type="entry name" value="TSP_1"/>
    <property type="match status" value="1"/>
</dbReference>
<dbReference type="FunFam" id="2.20.100.10:FF:000002">
    <property type="entry name" value="Unc-5 netrin receptor C"/>
    <property type="match status" value="1"/>
</dbReference>
<dbReference type="Gene3D" id="3.40.390.10">
    <property type="entry name" value="Collagenase (Catalytic Domain)"/>
    <property type="match status" value="1"/>
</dbReference>
<keyword evidence="2 7" id="KW-0645">Protease</keyword>
<dbReference type="Pfam" id="PF01400">
    <property type="entry name" value="Astacin"/>
    <property type="match status" value="1"/>
</dbReference>
<keyword evidence="9" id="KW-0175">Coiled coil</keyword>
<dbReference type="SMART" id="SM00209">
    <property type="entry name" value="TSP1"/>
    <property type="match status" value="2"/>
</dbReference>
<evidence type="ECO:0000256" key="6">
    <source>
        <dbReference type="PROSITE-ProRule" id="PRU01005"/>
    </source>
</evidence>
<dbReference type="EMBL" id="MT747458">
    <property type="protein sequence ID" value="QNH72392.1"/>
    <property type="molecule type" value="mRNA"/>
</dbReference>
<dbReference type="InterPro" id="IPR000998">
    <property type="entry name" value="MAM_dom"/>
</dbReference>
<dbReference type="InterPro" id="IPR013320">
    <property type="entry name" value="ConA-like_dom_sf"/>
</dbReference>
<feature type="coiled-coil region" evidence="9">
    <location>
        <begin position="41"/>
        <end position="68"/>
    </location>
</feature>
<dbReference type="InterPro" id="IPR003582">
    <property type="entry name" value="ShKT_dom"/>
</dbReference>